<keyword evidence="5" id="KW-0820">tRNA-binding</keyword>
<evidence type="ECO:0000256" key="4">
    <source>
        <dbReference type="ARBA" id="ARBA00035245"/>
    </source>
</evidence>
<dbReference type="FunFam" id="3.30.1440.10:FF:000001">
    <property type="entry name" value="50S ribosomal protein L5"/>
    <property type="match status" value="1"/>
</dbReference>
<evidence type="ECO:0000313" key="9">
    <source>
        <dbReference type="EMBL" id="KYG67432.1"/>
    </source>
</evidence>
<keyword evidence="5" id="KW-0694">RNA-binding</keyword>
<feature type="domain" description="Large ribosomal subunit protein uL5 N-terminal" evidence="7">
    <location>
        <begin position="24"/>
        <end position="80"/>
    </location>
</feature>
<evidence type="ECO:0000256" key="6">
    <source>
        <dbReference type="RuleBase" id="RU003930"/>
    </source>
</evidence>
<dbReference type="NCBIfam" id="NF000585">
    <property type="entry name" value="PRK00010.1"/>
    <property type="match status" value="1"/>
</dbReference>
<dbReference type="Pfam" id="PF00673">
    <property type="entry name" value="Ribosomal_L5_C"/>
    <property type="match status" value="1"/>
</dbReference>
<dbReference type="InterPro" id="IPR031309">
    <property type="entry name" value="Ribosomal_uL5_C"/>
</dbReference>
<evidence type="ECO:0000256" key="5">
    <source>
        <dbReference type="HAMAP-Rule" id="MF_01333"/>
    </source>
</evidence>
<comment type="similarity">
    <text evidence="1 5 6">Belongs to the universal ribosomal protein uL5 family.</text>
</comment>
<feature type="domain" description="Large ribosomal subunit protein uL5 C-terminal" evidence="8">
    <location>
        <begin position="84"/>
        <end position="177"/>
    </location>
</feature>
<dbReference type="HAMAP" id="MF_01333_B">
    <property type="entry name" value="Ribosomal_uL5_B"/>
    <property type="match status" value="1"/>
</dbReference>
<dbReference type="PIRSF" id="PIRSF002161">
    <property type="entry name" value="Ribosomal_L5"/>
    <property type="match status" value="1"/>
</dbReference>
<keyword evidence="3 5" id="KW-0687">Ribonucleoprotein</keyword>
<dbReference type="InterPro" id="IPR002132">
    <property type="entry name" value="Ribosomal_uL5"/>
</dbReference>
<keyword evidence="5" id="KW-0699">rRNA-binding</keyword>
<evidence type="ECO:0000256" key="2">
    <source>
        <dbReference type="ARBA" id="ARBA00022980"/>
    </source>
</evidence>
<keyword evidence="10" id="KW-1185">Reference proteome</keyword>
<dbReference type="GO" id="GO:0019843">
    <property type="term" value="F:rRNA binding"/>
    <property type="evidence" value="ECO:0007669"/>
    <property type="project" value="UniProtKB-UniRule"/>
</dbReference>
<evidence type="ECO:0000256" key="1">
    <source>
        <dbReference type="ARBA" id="ARBA00008553"/>
    </source>
</evidence>
<dbReference type="InterPro" id="IPR020929">
    <property type="entry name" value="Ribosomal_uL5_CS"/>
</dbReference>
<comment type="subunit">
    <text evidence="5">Part of the 50S ribosomal subunit; part of the 5S rRNA/L5/L18/L25 subcomplex. Contacts the 5S rRNA and the P site tRNA. Forms a bridge to the 30S subunit in the 70S ribosome.</text>
</comment>
<dbReference type="SUPFAM" id="SSF55282">
    <property type="entry name" value="RL5-like"/>
    <property type="match status" value="1"/>
</dbReference>
<evidence type="ECO:0000313" key="10">
    <source>
        <dbReference type="Proteomes" id="UP000075320"/>
    </source>
</evidence>
<dbReference type="InterPro" id="IPR031310">
    <property type="entry name" value="Ribosomal_uL5_N"/>
</dbReference>
<accession>A0A150WSJ0</accession>
<dbReference type="RefSeq" id="WP_061835017.1">
    <property type="nucleotide sequence ID" value="NZ_LUKE01000001.1"/>
</dbReference>
<keyword evidence="2 5" id="KW-0689">Ribosomal protein</keyword>
<evidence type="ECO:0000259" key="8">
    <source>
        <dbReference type="Pfam" id="PF00673"/>
    </source>
</evidence>
<comment type="function">
    <text evidence="5">This is 1 of the proteins that bind and probably mediate the attachment of the 5S RNA into the large ribosomal subunit, where it forms part of the central protuberance. In the 70S ribosome it contacts protein S13 of the 30S subunit (bridge B1b), connecting the 2 subunits; this bridge is implicated in subunit movement. Contacts the P site tRNA; the 5S rRNA and some of its associated proteins might help stabilize positioning of ribosome-bound tRNAs.</text>
</comment>
<dbReference type="EMBL" id="LUKE01000001">
    <property type="protein sequence ID" value="KYG67432.1"/>
    <property type="molecule type" value="Genomic_DNA"/>
</dbReference>
<dbReference type="Gene3D" id="3.30.1440.10">
    <property type="match status" value="1"/>
</dbReference>
<dbReference type="OrthoDB" id="5292312at2"/>
<gene>
    <name evidence="5" type="primary">rplE</name>
    <name evidence="9" type="ORF">AZI86_01980</name>
</gene>
<dbReference type="InterPro" id="IPR022803">
    <property type="entry name" value="Ribosomal_uL5_dom_sf"/>
</dbReference>
<dbReference type="GO" id="GO:0005840">
    <property type="term" value="C:ribosome"/>
    <property type="evidence" value="ECO:0007669"/>
    <property type="project" value="UniProtKB-KW"/>
</dbReference>
<dbReference type="GO" id="GO:0003735">
    <property type="term" value="F:structural constituent of ribosome"/>
    <property type="evidence" value="ECO:0007669"/>
    <property type="project" value="InterPro"/>
</dbReference>
<sequence length="179" mass="20190">MNRLQNKYQKEIAPSLMKQLGAKNVMQVPRLEKITLSVCLSEAVQNPKILNTVVDEITAISGQKAVITKAKKAISNFKLRAGIPLGVRVTLRRDRMWSFMDRLNTLALPRVRDFRGLPNKGFDGRGNYNMGLKEQIVFPEINYDKVDKVRGMNITICTTAKNDAEGRALLEALGMPFRK</sequence>
<organism evidence="9 10">
    <name type="scientific">Bdellovibrio bacteriovorus</name>
    <dbReference type="NCBI Taxonomy" id="959"/>
    <lineage>
        <taxon>Bacteria</taxon>
        <taxon>Pseudomonadati</taxon>
        <taxon>Bdellovibrionota</taxon>
        <taxon>Bdellovibrionia</taxon>
        <taxon>Bdellovibrionales</taxon>
        <taxon>Pseudobdellovibrionaceae</taxon>
        <taxon>Bdellovibrio</taxon>
    </lineage>
</organism>
<dbReference type="Proteomes" id="UP000075320">
    <property type="component" value="Unassembled WGS sequence"/>
</dbReference>
<protein>
    <recommendedName>
        <fullName evidence="4 5">Large ribosomal subunit protein uL5</fullName>
    </recommendedName>
</protein>
<comment type="caution">
    <text evidence="9">The sequence shown here is derived from an EMBL/GenBank/DDBJ whole genome shotgun (WGS) entry which is preliminary data.</text>
</comment>
<proteinExistence type="inferred from homology"/>
<name>A0A150WSJ0_BDEBC</name>
<reference evidence="9 10" key="1">
    <citation type="submission" date="2016-03" db="EMBL/GenBank/DDBJ databases">
        <authorList>
            <person name="Ploux O."/>
        </authorList>
    </citation>
    <scope>NUCLEOTIDE SEQUENCE [LARGE SCALE GENOMIC DNA]</scope>
    <source>
        <strain evidence="9 10">R0</strain>
    </source>
</reference>
<evidence type="ECO:0000259" key="7">
    <source>
        <dbReference type="Pfam" id="PF00281"/>
    </source>
</evidence>
<dbReference type="GO" id="GO:0006412">
    <property type="term" value="P:translation"/>
    <property type="evidence" value="ECO:0007669"/>
    <property type="project" value="UniProtKB-UniRule"/>
</dbReference>
<dbReference type="PROSITE" id="PS00358">
    <property type="entry name" value="RIBOSOMAL_L5"/>
    <property type="match status" value="1"/>
</dbReference>
<dbReference type="Pfam" id="PF00281">
    <property type="entry name" value="Ribosomal_L5"/>
    <property type="match status" value="1"/>
</dbReference>
<evidence type="ECO:0000256" key="3">
    <source>
        <dbReference type="ARBA" id="ARBA00023274"/>
    </source>
</evidence>
<dbReference type="AlphaFoldDB" id="A0A150WSJ0"/>
<dbReference type="PANTHER" id="PTHR11994">
    <property type="entry name" value="60S RIBOSOMAL PROTEIN L11-RELATED"/>
    <property type="match status" value="1"/>
</dbReference>
<dbReference type="GO" id="GO:1990904">
    <property type="term" value="C:ribonucleoprotein complex"/>
    <property type="evidence" value="ECO:0007669"/>
    <property type="project" value="UniProtKB-KW"/>
</dbReference>
<dbReference type="InterPro" id="IPR020930">
    <property type="entry name" value="Ribosomal_uL5_bac-type"/>
</dbReference>
<dbReference type="GO" id="GO:0000049">
    <property type="term" value="F:tRNA binding"/>
    <property type="evidence" value="ECO:0007669"/>
    <property type="project" value="UniProtKB-UniRule"/>
</dbReference>